<evidence type="ECO:0000256" key="2">
    <source>
        <dbReference type="ARBA" id="ARBA00004496"/>
    </source>
</evidence>
<evidence type="ECO:0000256" key="1">
    <source>
        <dbReference type="ARBA" id="ARBA00004123"/>
    </source>
</evidence>
<dbReference type="PANTHER" id="PTHR28280">
    <property type="entry name" value="SHUTTLING PRE-60S FACTOR ECM1"/>
    <property type="match status" value="1"/>
</dbReference>
<dbReference type="Proteomes" id="UP001239445">
    <property type="component" value="Unassembled WGS sequence"/>
</dbReference>
<protein>
    <submittedName>
        <fullName evidence="8">Alb1-domain-containing protein</fullName>
    </submittedName>
</protein>
<dbReference type="GO" id="GO:0030687">
    <property type="term" value="C:preribosome, large subunit precursor"/>
    <property type="evidence" value="ECO:0007669"/>
    <property type="project" value="TreeGrafter"/>
</dbReference>
<accession>A0AAJ0FG96</accession>
<dbReference type="InterPro" id="IPR053278">
    <property type="entry name" value="Pre-60S_factor_ECM1"/>
</dbReference>
<dbReference type="EMBL" id="MU839827">
    <property type="protein sequence ID" value="KAK1760754.1"/>
    <property type="molecule type" value="Genomic_DNA"/>
</dbReference>
<keyword evidence="5" id="KW-0690">Ribosome biogenesis</keyword>
<dbReference type="GO" id="GO:0000055">
    <property type="term" value="P:ribosomal large subunit export from nucleus"/>
    <property type="evidence" value="ECO:0007669"/>
    <property type="project" value="TreeGrafter"/>
</dbReference>
<dbReference type="InterPro" id="IPR022784">
    <property type="entry name" value="Ribosome_bgen_Alb1"/>
</dbReference>
<keyword evidence="6" id="KW-0539">Nucleus</keyword>
<evidence type="ECO:0000256" key="6">
    <source>
        <dbReference type="ARBA" id="ARBA00023242"/>
    </source>
</evidence>
<dbReference type="PANTHER" id="PTHR28280:SF1">
    <property type="entry name" value="SHUTTLING PRE-60S FACTOR ECM1"/>
    <property type="match status" value="1"/>
</dbReference>
<keyword evidence="4" id="KW-0963">Cytoplasm</keyword>
<keyword evidence="3" id="KW-0813">Transport</keyword>
<evidence type="ECO:0000256" key="7">
    <source>
        <dbReference type="SAM" id="MobiDB-lite"/>
    </source>
</evidence>
<evidence type="ECO:0000313" key="9">
    <source>
        <dbReference type="Proteomes" id="UP001239445"/>
    </source>
</evidence>
<gene>
    <name evidence="8" type="ORF">QBC47DRAFT_368123</name>
</gene>
<feature type="compositionally biased region" description="Basic and acidic residues" evidence="7">
    <location>
        <begin position="79"/>
        <end position="92"/>
    </location>
</feature>
<evidence type="ECO:0000256" key="4">
    <source>
        <dbReference type="ARBA" id="ARBA00022490"/>
    </source>
</evidence>
<keyword evidence="9" id="KW-1185">Reference proteome</keyword>
<feature type="compositionally biased region" description="Basic residues" evidence="7">
    <location>
        <begin position="61"/>
        <end position="78"/>
    </location>
</feature>
<evidence type="ECO:0000256" key="3">
    <source>
        <dbReference type="ARBA" id="ARBA00022448"/>
    </source>
</evidence>
<reference evidence="8" key="1">
    <citation type="submission" date="2023-06" db="EMBL/GenBank/DDBJ databases">
        <title>Genome-scale phylogeny and comparative genomics of the fungal order Sordariales.</title>
        <authorList>
            <consortium name="Lawrence Berkeley National Laboratory"/>
            <person name="Hensen N."/>
            <person name="Bonometti L."/>
            <person name="Westerberg I."/>
            <person name="Brannstrom I.O."/>
            <person name="Guillou S."/>
            <person name="Cros-Aarteil S."/>
            <person name="Calhoun S."/>
            <person name="Haridas S."/>
            <person name="Kuo A."/>
            <person name="Mondo S."/>
            <person name="Pangilinan J."/>
            <person name="Riley R."/>
            <person name="Labutti K."/>
            <person name="Andreopoulos B."/>
            <person name="Lipzen A."/>
            <person name="Chen C."/>
            <person name="Yanf M."/>
            <person name="Daum C."/>
            <person name="Ng V."/>
            <person name="Clum A."/>
            <person name="Steindorff A."/>
            <person name="Ohm R."/>
            <person name="Martin F."/>
            <person name="Silar P."/>
            <person name="Natvig D."/>
            <person name="Lalanne C."/>
            <person name="Gautier V."/>
            <person name="Ament-Velasquez S.L."/>
            <person name="Kruys A."/>
            <person name="Hutchinson M.I."/>
            <person name="Powell A.J."/>
            <person name="Barry K."/>
            <person name="Miller A.N."/>
            <person name="Grigoriev I.V."/>
            <person name="Debuchy R."/>
            <person name="Gladieux P."/>
            <person name="Thoren M.H."/>
            <person name="Johannesson H."/>
        </authorList>
    </citation>
    <scope>NUCLEOTIDE SEQUENCE</scope>
    <source>
        <strain evidence="8">PSN4</strain>
    </source>
</reference>
<organism evidence="8 9">
    <name type="scientific">Echria macrotheca</name>
    <dbReference type="NCBI Taxonomy" id="438768"/>
    <lineage>
        <taxon>Eukaryota</taxon>
        <taxon>Fungi</taxon>
        <taxon>Dikarya</taxon>
        <taxon>Ascomycota</taxon>
        <taxon>Pezizomycotina</taxon>
        <taxon>Sordariomycetes</taxon>
        <taxon>Sordariomycetidae</taxon>
        <taxon>Sordariales</taxon>
        <taxon>Schizotheciaceae</taxon>
        <taxon>Echria</taxon>
    </lineage>
</organism>
<dbReference type="GO" id="GO:0005730">
    <property type="term" value="C:nucleolus"/>
    <property type="evidence" value="ECO:0007669"/>
    <property type="project" value="TreeGrafter"/>
</dbReference>
<dbReference type="Pfam" id="PF09135">
    <property type="entry name" value="Alb1"/>
    <property type="match status" value="1"/>
</dbReference>
<feature type="region of interest" description="Disordered" evidence="7">
    <location>
        <begin position="1"/>
        <end position="102"/>
    </location>
</feature>
<feature type="region of interest" description="Disordered" evidence="7">
    <location>
        <begin position="123"/>
        <end position="183"/>
    </location>
</feature>
<feature type="compositionally biased region" description="Basic residues" evidence="7">
    <location>
        <begin position="8"/>
        <end position="21"/>
    </location>
</feature>
<proteinExistence type="predicted"/>
<sequence>MAKGGISKPRKGASQHSRAARRATSPSIDTDKSLKNVKPPQELDDRRPSVLAVHQASGVSKKSKRKTAMSSKARKRHERSMDKAEAVMDRTATKVQRSKGSLKVIQARKRTWDEINKDTAEVVAKKKRKGPDTTAEDEAVAKFYDDDDEEMVEASSPVRPSDAQPVPEATAPPALDEDEDEIL</sequence>
<dbReference type="GO" id="GO:0005737">
    <property type="term" value="C:cytoplasm"/>
    <property type="evidence" value="ECO:0007669"/>
    <property type="project" value="UniProtKB-SubCell"/>
</dbReference>
<name>A0AAJ0FG96_9PEZI</name>
<comment type="caution">
    <text evidence="8">The sequence shown here is derived from an EMBL/GenBank/DDBJ whole genome shotgun (WGS) entry which is preliminary data.</text>
</comment>
<evidence type="ECO:0000256" key="5">
    <source>
        <dbReference type="ARBA" id="ARBA00022517"/>
    </source>
</evidence>
<dbReference type="AlphaFoldDB" id="A0AAJ0FG96"/>
<evidence type="ECO:0000313" key="8">
    <source>
        <dbReference type="EMBL" id="KAK1760754.1"/>
    </source>
</evidence>
<comment type="subcellular location">
    <subcellularLocation>
        <location evidence="2">Cytoplasm</location>
    </subcellularLocation>
    <subcellularLocation>
        <location evidence="1">Nucleus</location>
    </subcellularLocation>
</comment>